<feature type="compositionally biased region" description="Low complexity" evidence="6">
    <location>
        <begin position="73"/>
        <end position="98"/>
    </location>
</feature>
<dbReference type="PANTHER" id="PTHR24324:SF9">
    <property type="entry name" value="HOMEOBOX DOMAIN-CONTAINING PROTEIN"/>
    <property type="match status" value="1"/>
</dbReference>
<dbReference type="SMART" id="SM00389">
    <property type="entry name" value="HOX"/>
    <property type="match status" value="1"/>
</dbReference>
<dbReference type="PROSITE" id="PS00027">
    <property type="entry name" value="HOMEOBOX_1"/>
    <property type="match status" value="1"/>
</dbReference>
<dbReference type="EMBL" id="BJWK01000004">
    <property type="protein sequence ID" value="GEM07963.1"/>
    <property type="molecule type" value="Genomic_DNA"/>
</dbReference>
<evidence type="ECO:0000313" key="9">
    <source>
        <dbReference type="Proteomes" id="UP000321518"/>
    </source>
</evidence>
<dbReference type="GO" id="GO:0000981">
    <property type="term" value="F:DNA-binding transcription factor activity, RNA polymerase II-specific"/>
    <property type="evidence" value="ECO:0007669"/>
    <property type="project" value="InterPro"/>
</dbReference>
<protein>
    <submittedName>
        <fullName evidence="8">Proteophosphoglycan 5</fullName>
    </submittedName>
</protein>
<evidence type="ECO:0000259" key="7">
    <source>
        <dbReference type="PROSITE" id="PS50071"/>
    </source>
</evidence>
<accession>A0A511KC56</accession>
<feature type="compositionally biased region" description="Polar residues" evidence="6">
    <location>
        <begin position="565"/>
        <end position="576"/>
    </location>
</feature>
<feature type="region of interest" description="Disordered" evidence="6">
    <location>
        <begin position="429"/>
        <end position="593"/>
    </location>
</feature>
<proteinExistence type="predicted"/>
<feature type="compositionally biased region" description="Low complexity" evidence="6">
    <location>
        <begin position="496"/>
        <end position="515"/>
    </location>
</feature>
<dbReference type="SUPFAM" id="SSF46689">
    <property type="entry name" value="Homeodomain-like"/>
    <property type="match status" value="1"/>
</dbReference>
<evidence type="ECO:0000256" key="6">
    <source>
        <dbReference type="SAM" id="MobiDB-lite"/>
    </source>
</evidence>
<dbReference type="PROSITE" id="PS50071">
    <property type="entry name" value="HOMEOBOX_2"/>
    <property type="match status" value="1"/>
</dbReference>
<dbReference type="GO" id="GO:0005634">
    <property type="term" value="C:nucleus"/>
    <property type="evidence" value="ECO:0007669"/>
    <property type="project" value="UniProtKB-SubCell"/>
</dbReference>
<dbReference type="PANTHER" id="PTHR24324">
    <property type="entry name" value="HOMEOBOX PROTEIN HHEX"/>
    <property type="match status" value="1"/>
</dbReference>
<feature type="region of interest" description="Disordered" evidence="6">
    <location>
        <begin position="1"/>
        <end position="29"/>
    </location>
</feature>
<dbReference type="Proteomes" id="UP000321518">
    <property type="component" value="Unassembled WGS sequence"/>
</dbReference>
<keyword evidence="1 4" id="KW-0238">DNA-binding</keyword>
<feature type="DNA-binding region" description="Homeobox" evidence="4">
    <location>
        <begin position="239"/>
        <end position="298"/>
    </location>
</feature>
<name>A0A511KC56_RHOTO</name>
<gene>
    <name evidence="8" type="ORF">Rt10032_c04g1980</name>
</gene>
<feature type="compositionally biased region" description="Polar residues" evidence="6">
    <location>
        <begin position="471"/>
        <end position="484"/>
    </location>
</feature>
<evidence type="ECO:0000256" key="2">
    <source>
        <dbReference type="ARBA" id="ARBA00023155"/>
    </source>
</evidence>
<comment type="subcellular location">
    <subcellularLocation>
        <location evidence="4 5">Nucleus</location>
    </subcellularLocation>
</comment>
<dbReference type="InterPro" id="IPR001356">
    <property type="entry name" value="HD"/>
</dbReference>
<evidence type="ECO:0000256" key="4">
    <source>
        <dbReference type="PROSITE-ProRule" id="PRU00108"/>
    </source>
</evidence>
<organism evidence="8 9">
    <name type="scientific">Rhodotorula toruloides</name>
    <name type="common">Yeast</name>
    <name type="synonym">Rhodosporidium toruloides</name>
    <dbReference type="NCBI Taxonomy" id="5286"/>
    <lineage>
        <taxon>Eukaryota</taxon>
        <taxon>Fungi</taxon>
        <taxon>Dikarya</taxon>
        <taxon>Basidiomycota</taxon>
        <taxon>Pucciniomycotina</taxon>
        <taxon>Microbotryomycetes</taxon>
        <taxon>Sporidiobolales</taxon>
        <taxon>Sporidiobolaceae</taxon>
        <taxon>Rhodotorula</taxon>
    </lineage>
</organism>
<feature type="compositionally biased region" description="Pro residues" evidence="6">
    <location>
        <begin position="460"/>
        <end position="469"/>
    </location>
</feature>
<evidence type="ECO:0000256" key="1">
    <source>
        <dbReference type="ARBA" id="ARBA00023125"/>
    </source>
</evidence>
<dbReference type="InterPro" id="IPR051000">
    <property type="entry name" value="Homeobox_DNA-bind_prot"/>
</dbReference>
<feature type="compositionally biased region" description="Polar residues" evidence="6">
    <location>
        <begin position="123"/>
        <end position="132"/>
    </location>
</feature>
<feature type="domain" description="Homeobox" evidence="7">
    <location>
        <begin position="237"/>
        <end position="297"/>
    </location>
</feature>
<keyword evidence="2 4" id="KW-0371">Homeobox</keyword>
<evidence type="ECO:0000313" key="8">
    <source>
        <dbReference type="EMBL" id="GEM07963.1"/>
    </source>
</evidence>
<sequence length="625" mass="64893">MGDPYPVSQAHDYSGLVASQHDPYPPVPVSVAVSVEQHELHAGLVATCPPYPSSSYHSATLAPPPHPAFYRQDSGATNSSSGATSSSDGSRSTLSSTPSDSLLYASGQAACDLYAAPTTYLPQHASSSNSPAHQLLPPPLPVPSTTPPGVSHLLQQHQANQQAFRLSQATSGPLVFAKYPAAAGSSAPDSRSSATSDATATSSSLAGPSSTRSPSSLSPSHAHAHPDGDFTQTFYDPFKVKHRRRTSAQQLKVLEHHFEFNPKPDLALRKALSEQLDMTPREVQVWFQNRRAKVKKLKERAEREAALSAASAATAAASADQPSYQPLLPHPPPAQPRTIYGSDVLAARRGSSPAVFSGLSGPSSSLPHNGAFLPSTTSQPFLPLPPPPNGFVGSGSSAYPSPVSLGAQSATPSPNNFVSHPPPAELAMQGGGYMDAVPSSSAFQPQAGLSARRFSLPAHPSCPPPPLPPHQTHSYGPIPTSQDPPSGYYPSIPLRPATATAAATDPSLSPSSASSLGGGPAGQSAWEQGVYAVDPHGQQQQVYVPPPQGKRTSFVPPADEPPTYHAQQQAGWSTDYSLDPASAPAPATVPGVDGYAYSSAARRGSMMGGAALPAIAEQYQHSKPA</sequence>
<keyword evidence="3 4" id="KW-0539">Nucleus</keyword>
<comment type="caution">
    <text evidence="8">The sequence shown here is derived from an EMBL/GenBank/DDBJ whole genome shotgun (WGS) entry which is preliminary data.</text>
</comment>
<evidence type="ECO:0000256" key="5">
    <source>
        <dbReference type="RuleBase" id="RU000682"/>
    </source>
</evidence>
<dbReference type="Pfam" id="PF00046">
    <property type="entry name" value="Homeodomain"/>
    <property type="match status" value="1"/>
</dbReference>
<evidence type="ECO:0000256" key="3">
    <source>
        <dbReference type="ARBA" id="ARBA00023242"/>
    </source>
</evidence>
<dbReference type="GO" id="GO:0030154">
    <property type="term" value="P:cell differentiation"/>
    <property type="evidence" value="ECO:0007669"/>
    <property type="project" value="TreeGrafter"/>
</dbReference>
<dbReference type="GO" id="GO:0000978">
    <property type="term" value="F:RNA polymerase II cis-regulatory region sequence-specific DNA binding"/>
    <property type="evidence" value="ECO:0007669"/>
    <property type="project" value="TreeGrafter"/>
</dbReference>
<feature type="compositionally biased region" description="Pro residues" evidence="6">
    <location>
        <begin position="136"/>
        <end position="146"/>
    </location>
</feature>
<dbReference type="OrthoDB" id="6159439at2759"/>
<reference evidence="8 9" key="1">
    <citation type="submission" date="2019-07" db="EMBL/GenBank/DDBJ databases">
        <title>Rhodotorula toruloides NBRC10032 genome sequencing.</title>
        <authorList>
            <person name="Shida Y."/>
            <person name="Takaku H."/>
            <person name="Ogasawara W."/>
            <person name="Mori K."/>
        </authorList>
    </citation>
    <scope>NUCLEOTIDE SEQUENCE [LARGE SCALE GENOMIC DNA]</scope>
    <source>
        <strain evidence="8 9">NBRC10032</strain>
    </source>
</reference>
<dbReference type="InterPro" id="IPR009057">
    <property type="entry name" value="Homeodomain-like_sf"/>
</dbReference>
<dbReference type="InterPro" id="IPR017970">
    <property type="entry name" value="Homeobox_CS"/>
</dbReference>
<feature type="region of interest" description="Disordered" evidence="6">
    <location>
        <begin position="123"/>
        <end position="151"/>
    </location>
</feature>
<dbReference type="AlphaFoldDB" id="A0A511KC56"/>
<dbReference type="Gene3D" id="1.10.10.60">
    <property type="entry name" value="Homeodomain-like"/>
    <property type="match status" value="1"/>
</dbReference>
<feature type="region of interest" description="Disordered" evidence="6">
    <location>
        <begin position="55"/>
        <end position="98"/>
    </location>
</feature>
<dbReference type="CDD" id="cd00086">
    <property type="entry name" value="homeodomain"/>
    <property type="match status" value="1"/>
</dbReference>
<feature type="compositionally biased region" description="Low complexity" evidence="6">
    <location>
        <begin position="183"/>
        <end position="221"/>
    </location>
</feature>
<feature type="region of interest" description="Disordered" evidence="6">
    <location>
        <begin position="183"/>
        <end position="230"/>
    </location>
</feature>